<keyword evidence="1" id="KW-1133">Transmembrane helix</keyword>
<dbReference type="Proteomes" id="UP000660110">
    <property type="component" value="Unassembled WGS sequence"/>
</dbReference>
<dbReference type="EMBL" id="BMEL01000001">
    <property type="protein sequence ID" value="GGF13140.1"/>
    <property type="molecule type" value="Genomic_DNA"/>
</dbReference>
<keyword evidence="3" id="KW-1185">Reference proteome</keyword>
<organism evidence="2 3">
    <name type="scientific">Halobacillus andaensis</name>
    <dbReference type="NCBI Taxonomy" id="1176239"/>
    <lineage>
        <taxon>Bacteria</taxon>
        <taxon>Bacillati</taxon>
        <taxon>Bacillota</taxon>
        <taxon>Bacilli</taxon>
        <taxon>Bacillales</taxon>
        <taxon>Bacillaceae</taxon>
        <taxon>Halobacillus</taxon>
    </lineage>
</organism>
<protein>
    <submittedName>
        <fullName evidence="2">Uncharacterized protein</fullName>
    </submittedName>
</protein>
<keyword evidence="1" id="KW-0472">Membrane</keyword>
<reference evidence="2" key="1">
    <citation type="journal article" date="2014" name="Int. J. Syst. Evol. Microbiol.">
        <title>Complete genome sequence of Corynebacterium casei LMG S-19264T (=DSM 44701T), isolated from a smear-ripened cheese.</title>
        <authorList>
            <consortium name="US DOE Joint Genome Institute (JGI-PGF)"/>
            <person name="Walter F."/>
            <person name="Albersmeier A."/>
            <person name="Kalinowski J."/>
            <person name="Ruckert C."/>
        </authorList>
    </citation>
    <scope>NUCLEOTIDE SEQUENCE</scope>
    <source>
        <strain evidence="2">CGMCC 1.12153</strain>
    </source>
</reference>
<evidence type="ECO:0000313" key="2">
    <source>
        <dbReference type="EMBL" id="GGF13140.1"/>
    </source>
</evidence>
<dbReference type="RefSeq" id="WP_188376333.1">
    <property type="nucleotide sequence ID" value="NZ_BMEL01000001.1"/>
</dbReference>
<comment type="caution">
    <text evidence="2">The sequence shown here is derived from an EMBL/GenBank/DDBJ whole genome shotgun (WGS) entry which is preliminary data.</text>
</comment>
<evidence type="ECO:0000256" key="1">
    <source>
        <dbReference type="SAM" id="Phobius"/>
    </source>
</evidence>
<feature type="transmembrane region" description="Helical" evidence="1">
    <location>
        <begin position="6"/>
        <end position="23"/>
    </location>
</feature>
<sequence>MTMEIFMGAATILVITAATVYIYKKRKSMNVKGGPKSYVTPAAFLTMPILSLLAYLFDFVGLISWAFFSAVIHSRLLYKILATY</sequence>
<gene>
    <name evidence="2" type="ORF">GCM10010954_09800</name>
</gene>
<evidence type="ECO:0000313" key="3">
    <source>
        <dbReference type="Proteomes" id="UP000660110"/>
    </source>
</evidence>
<name>A0A917B0V6_HALAA</name>
<dbReference type="AlphaFoldDB" id="A0A917B0V6"/>
<proteinExistence type="predicted"/>
<reference evidence="2" key="2">
    <citation type="submission" date="2020-09" db="EMBL/GenBank/DDBJ databases">
        <authorList>
            <person name="Sun Q."/>
            <person name="Zhou Y."/>
        </authorList>
    </citation>
    <scope>NUCLEOTIDE SEQUENCE</scope>
    <source>
        <strain evidence="2">CGMCC 1.12153</strain>
    </source>
</reference>
<accession>A0A917B0V6</accession>
<keyword evidence="1" id="KW-0812">Transmembrane</keyword>
<feature type="transmembrane region" description="Helical" evidence="1">
    <location>
        <begin position="44"/>
        <end position="68"/>
    </location>
</feature>